<dbReference type="Proteomes" id="UP000243416">
    <property type="component" value="Unassembled WGS sequence"/>
</dbReference>
<keyword evidence="2 7" id="KW-0489">Methyltransferase</keyword>
<dbReference type="PROSITE" id="PS00095">
    <property type="entry name" value="C5_MTASE_2"/>
    <property type="match status" value="1"/>
</dbReference>
<evidence type="ECO:0000256" key="2">
    <source>
        <dbReference type="ARBA" id="ARBA00022603"/>
    </source>
</evidence>
<keyword evidence="10" id="KW-1185">Reference proteome</keyword>
<dbReference type="GO" id="GO:0032259">
    <property type="term" value="P:methylation"/>
    <property type="evidence" value="ECO:0007669"/>
    <property type="project" value="UniProtKB-KW"/>
</dbReference>
<evidence type="ECO:0000313" key="10">
    <source>
        <dbReference type="Proteomes" id="UP000243416"/>
    </source>
</evidence>
<keyword evidence="3 7" id="KW-0808">Transferase</keyword>
<dbReference type="EMBL" id="LFZK01000001">
    <property type="protein sequence ID" value="KYC29511.1"/>
    <property type="molecule type" value="Genomic_DNA"/>
</dbReference>
<reference evidence="9 10" key="1">
    <citation type="journal article" date="2016" name="ISME J.">
        <title>Integrated multi-omics analyses reveal the biochemical mechanisms and phylogenetic relevance of anaerobic androgen biodegradation in the environment.</title>
        <authorList>
            <person name="Yang F.C."/>
            <person name="Chen Y.L."/>
            <person name="Tang S.L."/>
            <person name="Yu C.P."/>
            <person name="Wang P.H."/>
            <person name="Ismail W."/>
            <person name="Wang C.H."/>
            <person name="Ding J.Y."/>
            <person name="Yang C.Y."/>
            <person name="Yang C.Y."/>
            <person name="Chiang Y.R."/>
        </authorList>
    </citation>
    <scope>NUCLEOTIDE SEQUENCE [LARGE SCALE GENOMIC DNA]</scope>
    <source>
        <strain evidence="9 10">DSM 13999</strain>
    </source>
</reference>
<dbReference type="GO" id="GO:0009307">
    <property type="term" value="P:DNA restriction-modification system"/>
    <property type="evidence" value="ECO:0007669"/>
    <property type="project" value="UniProtKB-KW"/>
</dbReference>
<feature type="active site" evidence="7">
    <location>
        <position position="118"/>
    </location>
</feature>
<proteinExistence type="inferred from homology"/>
<comment type="caution">
    <text evidence="9">The sequence shown here is derived from an EMBL/GenBank/DDBJ whole genome shotgun (WGS) entry which is preliminary data.</text>
</comment>
<dbReference type="PANTHER" id="PTHR10629">
    <property type="entry name" value="CYTOSINE-SPECIFIC METHYLTRANSFERASE"/>
    <property type="match status" value="1"/>
</dbReference>
<gene>
    <name evidence="9" type="ORF">ACY05_03195</name>
</gene>
<accession>A0A656ZCW7</accession>
<dbReference type="OrthoDB" id="9813719at2"/>
<evidence type="ECO:0000256" key="3">
    <source>
        <dbReference type="ARBA" id="ARBA00022679"/>
    </source>
</evidence>
<evidence type="ECO:0000256" key="1">
    <source>
        <dbReference type="ARBA" id="ARBA00011975"/>
    </source>
</evidence>
<organism evidence="9 10">
    <name type="scientific">Sterolibacterium denitrificans</name>
    <dbReference type="NCBI Taxonomy" id="157592"/>
    <lineage>
        <taxon>Bacteria</taxon>
        <taxon>Pseudomonadati</taxon>
        <taxon>Pseudomonadota</taxon>
        <taxon>Betaproteobacteria</taxon>
        <taxon>Nitrosomonadales</taxon>
        <taxon>Sterolibacteriaceae</taxon>
        <taxon>Sterolibacterium</taxon>
    </lineage>
</organism>
<evidence type="ECO:0000256" key="4">
    <source>
        <dbReference type="ARBA" id="ARBA00022691"/>
    </source>
</evidence>
<keyword evidence="5" id="KW-0680">Restriction system</keyword>
<dbReference type="InterPro" id="IPR029063">
    <property type="entry name" value="SAM-dependent_MTases_sf"/>
</dbReference>
<evidence type="ECO:0000256" key="6">
    <source>
        <dbReference type="ARBA" id="ARBA00047422"/>
    </source>
</evidence>
<dbReference type="InterPro" id="IPR050390">
    <property type="entry name" value="C5-Methyltransferase"/>
</dbReference>
<protein>
    <recommendedName>
        <fullName evidence="1">DNA (cytosine-5-)-methyltransferase</fullName>
        <ecNumber evidence="1">2.1.1.37</ecNumber>
    </recommendedName>
</protein>
<comment type="catalytic activity">
    <reaction evidence="6">
        <text>a 2'-deoxycytidine in DNA + S-adenosyl-L-methionine = a 5-methyl-2'-deoxycytidine in DNA + S-adenosyl-L-homocysteine + H(+)</text>
        <dbReference type="Rhea" id="RHEA:13681"/>
        <dbReference type="Rhea" id="RHEA-COMP:11369"/>
        <dbReference type="Rhea" id="RHEA-COMP:11370"/>
        <dbReference type="ChEBI" id="CHEBI:15378"/>
        <dbReference type="ChEBI" id="CHEBI:57856"/>
        <dbReference type="ChEBI" id="CHEBI:59789"/>
        <dbReference type="ChEBI" id="CHEBI:85452"/>
        <dbReference type="ChEBI" id="CHEBI:85454"/>
        <dbReference type="EC" id="2.1.1.37"/>
    </reaction>
</comment>
<keyword evidence="4 7" id="KW-0949">S-adenosyl-L-methionine</keyword>
<dbReference type="Gene3D" id="3.90.120.10">
    <property type="entry name" value="DNA Methylase, subunit A, domain 2"/>
    <property type="match status" value="1"/>
</dbReference>
<dbReference type="Pfam" id="PF00145">
    <property type="entry name" value="DNA_methylase"/>
    <property type="match status" value="1"/>
</dbReference>
<dbReference type="SUPFAM" id="SSF53335">
    <property type="entry name" value="S-adenosyl-L-methionine-dependent methyltransferases"/>
    <property type="match status" value="1"/>
</dbReference>
<dbReference type="PRINTS" id="PR00105">
    <property type="entry name" value="C5METTRFRASE"/>
</dbReference>
<sequence length="501" mass="55545">MKHRKRVAMENNEHLAKRKLERLASGAAPKVLELCSGCGGLSLGLKTAGFELAAHVESNDEANATYALNFAPENPAQAKQWAISRDMVAQSMSDLITDFGLTGGPREAFDVLAAGLPCQAFARIGRSKLRSVTGDEDAFKNDPRASLYRRFLEIVDETRPLVILVENVPDIMNFGGHNVPEEIAEGLRVRGYVTRYTLLNAAFYGVPQLRERLFLIAVDVTLDVIPEFPSPTHFMELPRGYESSRAVALKHVKDAGSHFSPIPSPASKLPSSISTELALADLPFISDHLRDTTIIRKRKVADKLPYREGSTPSAYARLMRDWPGFSASDNVSGNVVRLTTRDFPIFGRMPRGADYPVALRIAQQLLEEKLQQEHLPPRLGTIRYRALEKATIPPYDASKFPNKWWKLDPDAPSRTLTAHLGKDTYSHIHYDGRQKRMISVREAARLQSFPDGFEFAGAMNASFRQIGNAVPPMLALAVSKALMETIEQAIAGRDSSNRRVA</sequence>
<dbReference type="NCBIfam" id="TIGR00675">
    <property type="entry name" value="dcm"/>
    <property type="match status" value="1"/>
</dbReference>
<evidence type="ECO:0000256" key="7">
    <source>
        <dbReference type="PROSITE-ProRule" id="PRU01016"/>
    </source>
</evidence>
<evidence type="ECO:0000256" key="5">
    <source>
        <dbReference type="ARBA" id="ARBA00022747"/>
    </source>
</evidence>
<evidence type="ECO:0000313" key="9">
    <source>
        <dbReference type="EMBL" id="KYC29511.1"/>
    </source>
</evidence>
<dbReference type="PANTHER" id="PTHR10629:SF52">
    <property type="entry name" value="DNA (CYTOSINE-5)-METHYLTRANSFERASE 1"/>
    <property type="match status" value="1"/>
</dbReference>
<dbReference type="EC" id="2.1.1.37" evidence="1"/>
<dbReference type="InterPro" id="IPR031303">
    <property type="entry name" value="C5_meth_CS"/>
</dbReference>
<evidence type="ECO:0000256" key="8">
    <source>
        <dbReference type="RuleBase" id="RU000416"/>
    </source>
</evidence>
<comment type="similarity">
    <text evidence="7 8">Belongs to the class I-like SAM-binding methyltransferase superfamily. C5-methyltransferase family.</text>
</comment>
<dbReference type="GO" id="GO:0003886">
    <property type="term" value="F:DNA (cytosine-5-)-methyltransferase activity"/>
    <property type="evidence" value="ECO:0007669"/>
    <property type="project" value="UniProtKB-EC"/>
</dbReference>
<dbReference type="Gene3D" id="3.40.50.150">
    <property type="entry name" value="Vaccinia Virus protein VP39"/>
    <property type="match status" value="1"/>
</dbReference>
<dbReference type="AlphaFoldDB" id="A0A656ZCW7"/>
<dbReference type="PROSITE" id="PS51679">
    <property type="entry name" value="SAM_MT_C5"/>
    <property type="match status" value="1"/>
</dbReference>
<name>A0A656ZCW7_9PROT</name>
<dbReference type="InterPro" id="IPR001525">
    <property type="entry name" value="C5_MeTfrase"/>
</dbReference>